<evidence type="ECO:0000256" key="4">
    <source>
        <dbReference type="ARBA" id="ARBA00022801"/>
    </source>
</evidence>
<feature type="domain" description="DHHA1" evidence="7">
    <location>
        <begin position="362"/>
        <end position="449"/>
    </location>
</feature>
<evidence type="ECO:0000313" key="10">
    <source>
        <dbReference type="Proteomes" id="UP000199514"/>
    </source>
</evidence>
<gene>
    <name evidence="9" type="ORF">SAMN05421780_10561</name>
</gene>
<sequence>MEKRWVLAPKPNPEQVDSLASVVNINTSLAALLVQRGITDFDQAKAFFRPELTHLHSPFLMQDMEKAVIRVIEAIDNQQKILIFGDYDVDGTTAVSLVYSFLQEIYPNNIDYYIPDRYTEGYGVSYRAIDWAADNGFSLIIALDCGVKSVAHVDYANQKGVDFIICDHHLPDTVLPAAVAVLDPKRADCQYPYKELSGCGVGFKLMQAFCERKNIEPERLYPYLDLVVVSIASDIVPITGENRVLAFWGLKQVCTAPRVGLKALLDVAGFSPSEMTGRYDLQISHLVFGVGPRINAAGRIAHAKAAVELLLEKDETKAAECAKNINLRNDERRDFDSNITQEALEMIETDPFLQKSKSSVLFRPDWHKGVVGIVASRCIEKYYRPTIILTESNNKATGSARSVEGFDVYEAISACADLLEQYGGHTHAAGLTMPLQNVEKFRQRFEQEVTARITEAQLVPQIEIDGVLMLNQITQKFYNIIKQMSPFGPANMQPVFMSENVTDTGYSRVLEGKNGKYEHLKISIRQADGTTANGIAFGMAEFYPKIAEGKPFKLCYTIEENNFRGNISLQLMVKDIQF</sequence>
<keyword evidence="5 9" id="KW-0269">Exonuclease</keyword>
<dbReference type="InterPro" id="IPR004610">
    <property type="entry name" value="RecJ"/>
</dbReference>
<evidence type="ECO:0000259" key="6">
    <source>
        <dbReference type="Pfam" id="PF01368"/>
    </source>
</evidence>
<dbReference type="OrthoDB" id="9809852at2"/>
<comment type="similarity">
    <text evidence="1">Belongs to the RecJ family.</text>
</comment>
<dbReference type="InterPro" id="IPR051673">
    <property type="entry name" value="SSDNA_exonuclease_RecJ"/>
</dbReference>
<dbReference type="Pfam" id="PF02272">
    <property type="entry name" value="DHHA1"/>
    <property type="match status" value="1"/>
</dbReference>
<dbReference type="InterPro" id="IPR003156">
    <property type="entry name" value="DHHA1_dom"/>
</dbReference>
<protein>
    <recommendedName>
        <fullName evidence="2">Single-stranded-DNA-specific exonuclease RecJ</fullName>
    </recommendedName>
</protein>
<evidence type="ECO:0000313" key="9">
    <source>
        <dbReference type="EMBL" id="SFC38646.1"/>
    </source>
</evidence>
<dbReference type="GO" id="GO:0006281">
    <property type="term" value="P:DNA repair"/>
    <property type="evidence" value="ECO:0007669"/>
    <property type="project" value="InterPro"/>
</dbReference>
<dbReference type="InterPro" id="IPR041122">
    <property type="entry name" value="RecJ_OB"/>
</dbReference>
<dbReference type="GO" id="GO:0006310">
    <property type="term" value="P:DNA recombination"/>
    <property type="evidence" value="ECO:0007669"/>
    <property type="project" value="InterPro"/>
</dbReference>
<keyword evidence="10" id="KW-1185">Reference proteome</keyword>
<dbReference type="InterPro" id="IPR001667">
    <property type="entry name" value="DDH_dom"/>
</dbReference>
<dbReference type="Gene3D" id="3.10.310.30">
    <property type="match status" value="1"/>
</dbReference>
<dbReference type="GO" id="GO:0008409">
    <property type="term" value="F:5'-3' exonuclease activity"/>
    <property type="evidence" value="ECO:0007669"/>
    <property type="project" value="InterPro"/>
</dbReference>
<name>A0A1I1IQX9_9BACT</name>
<evidence type="ECO:0000259" key="7">
    <source>
        <dbReference type="Pfam" id="PF02272"/>
    </source>
</evidence>
<keyword evidence="4" id="KW-0378">Hydrolase</keyword>
<evidence type="ECO:0000256" key="3">
    <source>
        <dbReference type="ARBA" id="ARBA00022722"/>
    </source>
</evidence>
<dbReference type="RefSeq" id="WP_091511504.1">
    <property type="nucleotide sequence ID" value="NZ_FOLE01000005.1"/>
</dbReference>
<dbReference type="SUPFAM" id="SSF64182">
    <property type="entry name" value="DHH phosphoesterases"/>
    <property type="match status" value="1"/>
</dbReference>
<dbReference type="AlphaFoldDB" id="A0A1I1IQX9"/>
<dbReference type="PANTHER" id="PTHR30255:SF2">
    <property type="entry name" value="SINGLE-STRANDED-DNA-SPECIFIC EXONUCLEASE RECJ"/>
    <property type="match status" value="1"/>
</dbReference>
<dbReference type="Gene3D" id="3.90.1640.30">
    <property type="match status" value="1"/>
</dbReference>
<organism evidence="9 10">
    <name type="scientific">Flexibacter flexilis DSM 6793</name>
    <dbReference type="NCBI Taxonomy" id="927664"/>
    <lineage>
        <taxon>Bacteria</taxon>
        <taxon>Pseudomonadati</taxon>
        <taxon>Bacteroidota</taxon>
        <taxon>Cytophagia</taxon>
        <taxon>Cytophagales</taxon>
        <taxon>Flexibacteraceae</taxon>
        <taxon>Flexibacter</taxon>
    </lineage>
</organism>
<dbReference type="NCBIfam" id="TIGR00644">
    <property type="entry name" value="recJ"/>
    <property type="match status" value="1"/>
</dbReference>
<proteinExistence type="inferred from homology"/>
<evidence type="ECO:0000256" key="1">
    <source>
        <dbReference type="ARBA" id="ARBA00005915"/>
    </source>
</evidence>
<dbReference type="STRING" id="927664.SAMN05421780_10561"/>
<dbReference type="GO" id="GO:0003676">
    <property type="term" value="F:nucleic acid binding"/>
    <property type="evidence" value="ECO:0007669"/>
    <property type="project" value="InterPro"/>
</dbReference>
<keyword evidence="3" id="KW-0540">Nuclease</keyword>
<reference evidence="9 10" key="1">
    <citation type="submission" date="2016-10" db="EMBL/GenBank/DDBJ databases">
        <authorList>
            <person name="de Groot N.N."/>
        </authorList>
    </citation>
    <scope>NUCLEOTIDE SEQUENCE [LARGE SCALE GENOMIC DNA]</scope>
    <source>
        <strain evidence="9 10">DSM 6793</strain>
    </source>
</reference>
<dbReference type="InterPro" id="IPR038763">
    <property type="entry name" value="DHH_sf"/>
</dbReference>
<feature type="domain" description="DDH" evidence="6">
    <location>
        <begin position="80"/>
        <end position="230"/>
    </location>
</feature>
<evidence type="ECO:0000259" key="8">
    <source>
        <dbReference type="Pfam" id="PF17768"/>
    </source>
</evidence>
<dbReference type="Pfam" id="PF17768">
    <property type="entry name" value="RecJ_OB"/>
    <property type="match status" value="1"/>
</dbReference>
<dbReference type="PANTHER" id="PTHR30255">
    <property type="entry name" value="SINGLE-STRANDED-DNA-SPECIFIC EXONUCLEASE RECJ"/>
    <property type="match status" value="1"/>
</dbReference>
<evidence type="ECO:0000256" key="2">
    <source>
        <dbReference type="ARBA" id="ARBA00019841"/>
    </source>
</evidence>
<dbReference type="EMBL" id="FOLE01000005">
    <property type="protein sequence ID" value="SFC38646.1"/>
    <property type="molecule type" value="Genomic_DNA"/>
</dbReference>
<evidence type="ECO:0000256" key="5">
    <source>
        <dbReference type="ARBA" id="ARBA00022839"/>
    </source>
</evidence>
<dbReference type="Pfam" id="PF01368">
    <property type="entry name" value="DHH"/>
    <property type="match status" value="1"/>
</dbReference>
<feature type="domain" description="RecJ OB" evidence="8">
    <location>
        <begin position="464"/>
        <end position="575"/>
    </location>
</feature>
<accession>A0A1I1IQX9</accession>
<dbReference type="Proteomes" id="UP000199514">
    <property type="component" value="Unassembled WGS sequence"/>
</dbReference>